<dbReference type="GO" id="GO:0008270">
    <property type="term" value="F:zinc ion binding"/>
    <property type="evidence" value="ECO:0007669"/>
    <property type="project" value="InterPro"/>
</dbReference>
<reference evidence="4 5" key="1">
    <citation type="submission" date="2018-04" db="EMBL/GenBank/DDBJ databases">
        <authorList>
            <person name="Huttner S."/>
            <person name="Dainat J."/>
        </authorList>
    </citation>
    <scope>NUCLEOTIDE SEQUENCE [LARGE SCALE GENOMIC DNA]</scope>
</reference>
<proteinExistence type="predicted"/>
<evidence type="ECO:0000256" key="1">
    <source>
        <dbReference type="ARBA" id="ARBA00023242"/>
    </source>
</evidence>
<dbReference type="CDD" id="cd00067">
    <property type="entry name" value="GAL4"/>
    <property type="match status" value="1"/>
</dbReference>
<dbReference type="Gene3D" id="4.10.240.10">
    <property type="entry name" value="Zn(2)-C6 fungal-type DNA-binding domain"/>
    <property type="match status" value="1"/>
</dbReference>
<evidence type="ECO:0000313" key="5">
    <source>
        <dbReference type="Proteomes" id="UP000289323"/>
    </source>
</evidence>
<organism evidence="4 5">
    <name type="scientific">Thermothielavioides terrestris</name>
    <dbReference type="NCBI Taxonomy" id="2587410"/>
    <lineage>
        <taxon>Eukaryota</taxon>
        <taxon>Fungi</taxon>
        <taxon>Dikarya</taxon>
        <taxon>Ascomycota</taxon>
        <taxon>Pezizomycotina</taxon>
        <taxon>Sordariomycetes</taxon>
        <taxon>Sordariomycetidae</taxon>
        <taxon>Sordariales</taxon>
        <taxon>Chaetomiaceae</taxon>
        <taxon>Thermothielavioides</taxon>
    </lineage>
</organism>
<dbReference type="AlphaFoldDB" id="A0A446B520"/>
<dbReference type="EMBL" id="OUUZ01000001">
    <property type="protein sequence ID" value="SPQ17590.1"/>
    <property type="molecule type" value="Genomic_DNA"/>
</dbReference>
<keyword evidence="1" id="KW-0539">Nucleus</keyword>
<evidence type="ECO:0000256" key="2">
    <source>
        <dbReference type="SAM" id="MobiDB-lite"/>
    </source>
</evidence>
<dbReference type="InterPro" id="IPR036864">
    <property type="entry name" value="Zn2-C6_fun-type_DNA-bd_sf"/>
</dbReference>
<dbReference type="Proteomes" id="UP000289323">
    <property type="component" value="Unassembled WGS sequence"/>
</dbReference>
<accession>A0A446B520</accession>
<evidence type="ECO:0000313" key="4">
    <source>
        <dbReference type="EMBL" id="SPQ17590.1"/>
    </source>
</evidence>
<dbReference type="SUPFAM" id="SSF57701">
    <property type="entry name" value="Zn2/Cys6 DNA-binding domain"/>
    <property type="match status" value="1"/>
</dbReference>
<dbReference type="Pfam" id="PF00172">
    <property type="entry name" value="Zn_clus"/>
    <property type="match status" value="1"/>
</dbReference>
<dbReference type="InterPro" id="IPR001138">
    <property type="entry name" value="Zn2Cys6_DnaBD"/>
</dbReference>
<feature type="region of interest" description="Disordered" evidence="2">
    <location>
        <begin position="72"/>
        <end position="92"/>
    </location>
</feature>
<protein>
    <submittedName>
        <fullName evidence="4">84f50488-fa73-4de2-a5d5-9e7d29eda240</fullName>
    </submittedName>
</protein>
<dbReference type="PANTHER" id="PTHR38111">
    <property type="entry name" value="ZN(2)-C6 FUNGAL-TYPE DOMAIN-CONTAINING PROTEIN-RELATED"/>
    <property type="match status" value="1"/>
</dbReference>
<dbReference type="PROSITE" id="PS50048">
    <property type="entry name" value="ZN2_CY6_FUNGAL_2"/>
    <property type="match status" value="1"/>
</dbReference>
<name>A0A446B520_9PEZI</name>
<feature type="domain" description="Zn(2)-C6 fungal-type" evidence="3">
    <location>
        <begin position="18"/>
        <end position="46"/>
    </location>
</feature>
<dbReference type="InterPro" id="IPR053178">
    <property type="entry name" value="Osmoadaptation_assoc"/>
</dbReference>
<evidence type="ECO:0000259" key="3">
    <source>
        <dbReference type="PROSITE" id="PS50048"/>
    </source>
</evidence>
<gene>
    <name evidence="4" type="ORF">TT172_LOCUS9</name>
</gene>
<sequence length="573" mass="64088">MDRRAREGSLPSVPRSRGCINCVSRKTRCDGRRPTCRACEGRKQQCRGYRRADFVFMSDGWRAPGVASQCRRRSCAEGRGTPPRMPPASRQLPQKDMLPVHEDYRNVNTSSLALSRPLAGEPMAIYVSFFLSQFSPNPPRPARVFIQNCHRYFGQLLLDRPWPGDNEPDIIRSHPVIDAAEALAMAYFGRVHGLDSLIRESIRSYARSLRSLSWKLDEVQSIGLASLEEDEWMHLVFSCLFLTFWELAVHPNGTTWQKHARGLAAVLEGRGPQGFRSPSALQLITPLRMIILLESISSKRRTFLSREDWQGFRGLWPSSPASGVLTIIQSTEAVSPRHYIDYLVDELVTISNLTTDFAELRDREGAASGRDPGCLANAQSALSESFGILQRLETVLARLQAELELFLPEPPRHQSGPASVALAASCPSVSSGSTLPSPDGDDLDDQRLKYNLSCLCRTAAMTLRLLMCDLIEQQAGVDRDRLLQQHREALMVHAEAVLNAVPYSSRSEIFDMTPLCFVPAFRMAEAVLVKESAALRTELGRESELARCDSMKQLVRRHLDFVASRKIAVKIDV</sequence>
<dbReference type="GO" id="GO:0000981">
    <property type="term" value="F:DNA-binding transcription factor activity, RNA polymerase II-specific"/>
    <property type="evidence" value="ECO:0007669"/>
    <property type="project" value="InterPro"/>
</dbReference>